<dbReference type="KEGG" id="oih:OB0159"/>
<keyword evidence="3" id="KW-1185">Reference proteome</keyword>
<dbReference type="AlphaFoldDB" id="Q8ETU6"/>
<accession>Q8ETU6</accession>
<dbReference type="EMBL" id="BA000028">
    <property type="protein sequence ID" value="BAC12115.1"/>
    <property type="molecule type" value="Genomic_DNA"/>
</dbReference>
<evidence type="ECO:0000313" key="2">
    <source>
        <dbReference type="EMBL" id="BAC12115.1"/>
    </source>
</evidence>
<protein>
    <submittedName>
        <fullName evidence="2">Uncharacterized protein</fullName>
    </submittedName>
</protein>
<keyword evidence="1" id="KW-0472">Membrane</keyword>
<reference evidence="2 3" key="1">
    <citation type="journal article" date="2001" name="FEMS Microbiol. Lett.">
        <title>Oceanobacillus iheyensis gen. nov., sp. nov., a deep-sea extremely halotolerant and alkaliphilic species isolated from a depth of 1050 m on the Iheya Ridge.</title>
        <authorList>
            <person name="Lu J."/>
            <person name="Nogi Y."/>
            <person name="Takami H."/>
        </authorList>
    </citation>
    <scope>NUCLEOTIDE SEQUENCE [LARGE SCALE GENOMIC DNA]</scope>
    <source>
        <strain evidence="3">DSM 14371 / CIP 107618 / JCM 11309 / KCTC 3954 / HTE831</strain>
    </source>
</reference>
<reference evidence="2 3" key="2">
    <citation type="journal article" date="2002" name="Nucleic Acids Res.">
        <title>Genome sequence of Oceanobacillus iheyensis isolated from the Iheya Ridge and its unexpected adaptive capabilities to extreme environments.</title>
        <authorList>
            <person name="Takami H."/>
            <person name="Takaki Y."/>
            <person name="Uchiyama I."/>
        </authorList>
    </citation>
    <scope>NUCLEOTIDE SEQUENCE [LARGE SCALE GENOMIC DNA]</scope>
    <source>
        <strain evidence="3">DSM 14371 / CIP 107618 / JCM 11309 / KCTC 3954 / HTE831</strain>
    </source>
</reference>
<evidence type="ECO:0000256" key="1">
    <source>
        <dbReference type="SAM" id="Phobius"/>
    </source>
</evidence>
<feature type="transmembrane region" description="Helical" evidence="1">
    <location>
        <begin position="67"/>
        <end position="88"/>
    </location>
</feature>
<dbReference type="STRING" id="221109.gene:10732349"/>
<proteinExistence type="predicted"/>
<dbReference type="Proteomes" id="UP000000822">
    <property type="component" value="Chromosome"/>
</dbReference>
<feature type="transmembrane region" description="Helical" evidence="1">
    <location>
        <begin position="12"/>
        <end position="32"/>
    </location>
</feature>
<gene>
    <name evidence="2" type="ordered locus">OB0159</name>
</gene>
<keyword evidence="1" id="KW-0812">Transmembrane</keyword>
<organism evidence="2 3">
    <name type="scientific">Oceanobacillus iheyensis (strain DSM 14371 / CIP 107618 / JCM 11309 / KCTC 3954 / HTE831)</name>
    <dbReference type="NCBI Taxonomy" id="221109"/>
    <lineage>
        <taxon>Bacteria</taxon>
        <taxon>Bacillati</taxon>
        <taxon>Bacillota</taxon>
        <taxon>Bacilli</taxon>
        <taxon>Bacillales</taxon>
        <taxon>Bacillaceae</taxon>
        <taxon>Oceanobacillus</taxon>
    </lineage>
</organism>
<keyword evidence="1" id="KW-1133">Transmembrane helix</keyword>
<name>Q8ETU6_OCEIH</name>
<evidence type="ECO:0000313" key="3">
    <source>
        <dbReference type="Proteomes" id="UP000000822"/>
    </source>
</evidence>
<sequence>MENIRTHKGSLYGVVAAALVLGIIGFIGSPFAQGDILMILENAGYNIPTWAANSLTTIGGVYGAQQYLIGLLGVSVPWFLAAAVAVAGSAGV</sequence>
<dbReference type="HOGENOM" id="CLU_2551096_0_0_9"/>
<dbReference type="RefSeq" id="WP_011064560.1">
    <property type="nucleotide sequence ID" value="NC_004193.1"/>
</dbReference>